<dbReference type="AlphaFoldDB" id="A0A6J1Z5V5"/>
<dbReference type="Proteomes" id="UP001652583">
    <property type="component" value="Chromosome B2"/>
</dbReference>
<name>A0A6J1Z5V5_ACIJB</name>
<reference evidence="2" key="1">
    <citation type="submission" date="2025-08" db="UniProtKB">
        <authorList>
            <consortium name="RefSeq"/>
        </authorList>
    </citation>
    <scope>IDENTIFICATION</scope>
    <source>
        <tissue evidence="2">Blood</tissue>
    </source>
</reference>
<protein>
    <submittedName>
        <fullName evidence="2">Uncharacterized protein LOC113598553 isoform X1</fullName>
    </submittedName>
</protein>
<keyword evidence="1" id="KW-1185">Reference proteome</keyword>
<sequence>MRDGSWRRRRSDSSPSLGFAAKRNKEIRVLEAGKSKIKVLADSVPDEDAFTYLLSSCCVLIFERKEMTNGAKSFREWKRIAPRERRVGQEARLLLGLQKRNGTKKHEKICLATVCAHSSLSPQMWEAAGKSQAYLTQTWRTTEGCLGLRTGSKFGGDCGSSSRSNCSPGKEEGMEAASVPAVGGRLVPGPQLHSIYTNMNFLHEQWDRSCWCAGSKLGKIMSIQNGSLGAPGWRSRLSVRLQPGHDLAVREFEPRVGLWADGSEPVSDSVSPSLSAPRPFMLCLSLSQK</sequence>
<dbReference type="KEGG" id="aju:113598553"/>
<accession>A0A6J1Z5V5</accession>
<proteinExistence type="predicted"/>
<dbReference type="GeneID" id="113598553"/>
<gene>
    <name evidence="2" type="primary">LOC113598553</name>
</gene>
<dbReference type="RefSeq" id="XP_026912179.2">
    <property type="nucleotide sequence ID" value="XM_027056378.2"/>
</dbReference>
<organism evidence="1 2">
    <name type="scientific">Acinonyx jubatus</name>
    <name type="common">Cheetah</name>
    <dbReference type="NCBI Taxonomy" id="32536"/>
    <lineage>
        <taxon>Eukaryota</taxon>
        <taxon>Metazoa</taxon>
        <taxon>Chordata</taxon>
        <taxon>Craniata</taxon>
        <taxon>Vertebrata</taxon>
        <taxon>Euteleostomi</taxon>
        <taxon>Mammalia</taxon>
        <taxon>Eutheria</taxon>
        <taxon>Laurasiatheria</taxon>
        <taxon>Carnivora</taxon>
        <taxon>Feliformia</taxon>
        <taxon>Felidae</taxon>
        <taxon>Felinae</taxon>
        <taxon>Acinonyx</taxon>
    </lineage>
</organism>
<evidence type="ECO:0000313" key="1">
    <source>
        <dbReference type="Proteomes" id="UP001652583"/>
    </source>
</evidence>
<evidence type="ECO:0000313" key="2">
    <source>
        <dbReference type="RefSeq" id="XP_026912179.2"/>
    </source>
</evidence>